<reference evidence="2" key="1">
    <citation type="journal article" date="2019" name="Int. J. Syst. Evol. Microbiol.">
        <title>The Global Catalogue of Microorganisms (GCM) 10K type strain sequencing project: providing services to taxonomists for standard genome sequencing and annotation.</title>
        <authorList>
            <consortium name="The Broad Institute Genomics Platform"/>
            <consortium name="The Broad Institute Genome Sequencing Center for Infectious Disease"/>
            <person name="Wu L."/>
            <person name="Ma J."/>
        </authorList>
    </citation>
    <scope>NUCLEOTIDE SEQUENCE [LARGE SCALE GENOMIC DNA]</scope>
    <source>
        <strain evidence="2">CGMCC 1.15407</strain>
    </source>
</reference>
<accession>A0ABQ1USU3</accession>
<evidence type="ECO:0000313" key="1">
    <source>
        <dbReference type="EMBL" id="GGF24319.1"/>
    </source>
</evidence>
<evidence type="ECO:0000313" key="2">
    <source>
        <dbReference type="Proteomes" id="UP000647339"/>
    </source>
</evidence>
<keyword evidence="2" id="KW-1185">Reference proteome</keyword>
<dbReference type="Proteomes" id="UP000647339">
    <property type="component" value="Unassembled WGS sequence"/>
</dbReference>
<comment type="caution">
    <text evidence="1">The sequence shown here is derived from an EMBL/GenBank/DDBJ whole genome shotgun (WGS) entry which is preliminary data.</text>
</comment>
<dbReference type="RefSeq" id="WP_137404571.1">
    <property type="nucleotide sequence ID" value="NZ_BMIU01000004.1"/>
</dbReference>
<protein>
    <recommendedName>
        <fullName evidence="3">Helicase/UvrB N-terminal domain-containing protein</fullName>
    </recommendedName>
</protein>
<proteinExistence type="predicted"/>
<name>A0ABQ1USU3_9BACT</name>
<sequence length="1151" mass="134575">MQKILNKYCEYKNGLFIFPLPTGIGKTYHVLEYILKKYKENRKIFFITNLKKNLPVQELKNKFRQCGKKTDFGKHFIALDSNADTIIGTLLKTNCPKFITDMPEYKALHNCVSLVQGFDEQKTKDAFTKQLIEKAKDDIRKTHEPKFRRGITDWLDDELKKANKKDLTESIKIIYIQKNHPWLVELYPAILSSKKRIFFLSVDKFFLKNTTLVRPSYYFWEDKITEDAIIFIDEFDATKSHVLNQIIENGYSKKVDLLGLFTHLYSSLSTLQVPQDIVQESNERIALRDKNISVPKIADIFDSFSHKVNQINEQYNITVPFKTVNPDRVRSFLFQDDEFHTILSEGKNFVRLTFSEERLINEIHFQKESIGQNGNVLGLINQLKGFLQYFRKGIFYIASNYQELKKQYSSNKDEFPIESALHTTLDLFNLPDDWRKYLIDSILSNEGNFIKANKQDDIVDLNFYMNGFRYYDFFDSDDHDLKSKIYQYQYENTPEKFLLNVARKANIIAISATADCQTVVGNYDLNFLRKRLGEGYREMENSELIDIEKEYRTNTKGYSQVQINVDFIDVKNHKTELLKIFGQENELADYYLCEIQKGSPKDHVIDRYVRYFKVFKEFVLNKNIKSFLALGMALPDNKKTDFRIDLFEKYAQNIIDLFGNKEDYKSGNPANSIYVVDSSDFDYKKAYIQSTLSHGFKLFVISTYRTVGAGQNLQYMAPEDSKLVKINDFDNKENEKDFDAIYIDKPTHLIVNVNSRKVKETHIVERIFQLESLAQKGQVSNDQLKHEIKKGFTKLSGAEYIAHPFYDKSENNLYSLSDISNNATRILNQAIGRMARCNQKNPYIHIFSSAENIPYLQQSDLSNKLLTREFEELVKKASNGSLEADNTSELKGIGEYNNQRAYNFIHQQIRYIFNEQRNANWNKLRRLVLSYPTFDENDAVHVNLKDYYVELPTDRKHINYTQKQDYKNVKIEFTNTETASISPANCNLPSFMRNKEIKELFVKEGFATDFRIGKYIMTPVLYNNIYKGALGEVIGWHLIRRYCPNANLERLAGDELEQFDAKALNDIYIDFKLWNDAFERNDRDEILNHIGKKMHRTGAKKVLIINIASNKKPVFRQSFHDKIIEIPAIFDLESSNPISEAFYFINKTINA</sequence>
<organism evidence="1 2">
    <name type="scientific">Echinicola rosea</name>
    <dbReference type="NCBI Taxonomy" id="1807691"/>
    <lineage>
        <taxon>Bacteria</taxon>
        <taxon>Pseudomonadati</taxon>
        <taxon>Bacteroidota</taxon>
        <taxon>Cytophagia</taxon>
        <taxon>Cytophagales</taxon>
        <taxon>Cyclobacteriaceae</taxon>
        <taxon>Echinicola</taxon>
    </lineage>
</organism>
<gene>
    <name evidence="1" type="ORF">GCM10011339_10520</name>
</gene>
<dbReference type="EMBL" id="BMIU01000004">
    <property type="protein sequence ID" value="GGF24319.1"/>
    <property type="molecule type" value="Genomic_DNA"/>
</dbReference>
<evidence type="ECO:0008006" key="3">
    <source>
        <dbReference type="Google" id="ProtNLM"/>
    </source>
</evidence>